<evidence type="ECO:0000256" key="5">
    <source>
        <dbReference type="SAM" id="MobiDB-lite"/>
    </source>
</evidence>
<sequence length="471" mass="47658">MSSPVSPLGSSVLFHGPWTVPLLAGLLVLGVAPPGLSGARTTVAAPVHDDFDGDGYQDLAVGAPGATIGGRSRAGYVVVLYGGPHGLSKNRRTVISRSTRGIPGAPVQEQGFGAQLTKADLNHDGRTDLVVGLARMKGDAVVVWGGSRGLTGGTSVPATKTQAGDFDGDGTDDLALFRTDRSMVDDPRGSTGTVWTGPLSRSGTPAAERALDPGHLKHYDIVAGATGDVNGDGRDDLALQVYIGDGGYGTRFYTASAAGLTDATDTAPPGDGASALGDVDGDGYDDLVVGFTNTARIRVARGSAAGLRPESTWKSYSQNTPGVPGTADEINGFGDVLAVGDITGDGIDDVAVGVLRQEIRYEDGAGTVDVLRGSRTGLTGQGAQAISQDTEGVVGTSEAGDVFGSAVQLLDINGNGYADLAISAAGEDAGNGRVWLLRGRPTGVVTDAALVLDGRAVGAPYARAGFGQALR</sequence>
<evidence type="ECO:0000256" key="2">
    <source>
        <dbReference type="ARBA" id="ARBA00022737"/>
    </source>
</evidence>
<keyword evidence="3" id="KW-0378">Hydrolase</keyword>
<keyword evidence="1" id="KW-0732">Signal</keyword>
<accession>A0ABW7Y652</accession>
<dbReference type="PANTHER" id="PTHR23221">
    <property type="entry name" value="GLYCOSYLPHOSPHATIDYLINOSITOL PHOSPHOLIPASE D"/>
    <property type="match status" value="1"/>
</dbReference>
<dbReference type="SMART" id="SM00191">
    <property type="entry name" value="Int_alpha"/>
    <property type="match status" value="4"/>
</dbReference>
<dbReference type="PANTHER" id="PTHR23221:SF7">
    <property type="entry name" value="PHOSPHATIDYLINOSITOL-GLYCAN-SPECIFIC PHOSPHOLIPASE D"/>
    <property type="match status" value="1"/>
</dbReference>
<dbReference type="RefSeq" id="WP_398658447.1">
    <property type="nucleotide sequence ID" value="NZ_JBITDC010000009.1"/>
</dbReference>
<dbReference type="PROSITE" id="PS51470">
    <property type="entry name" value="FG_GAP"/>
    <property type="match status" value="1"/>
</dbReference>
<comment type="caution">
    <text evidence="6">The sequence shown here is derived from an EMBL/GenBank/DDBJ whole genome shotgun (WGS) entry which is preliminary data.</text>
</comment>
<dbReference type="InterPro" id="IPR013519">
    <property type="entry name" value="Int_alpha_beta-p"/>
</dbReference>
<keyword evidence="2" id="KW-0677">Repeat</keyword>
<evidence type="ECO:0000256" key="1">
    <source>
        <dbReference type="ARBA" id="ARBA00022729"/>
    </source>
</evidence>
<dbReference type="SUPFAM" id="SSF69318">
    <property type="entry name" value="Integrin alpha N-terminal domain"/>
    <property type="match status" value="2"/>
</dbReference>
<proteinExistence type="predicted"/>
<dbReference type="EMBL" id="JBITDC010000009">
    <property type="protein sequence ID" value="MFI5677856.1"/>
    <property type="molecule type" value="Genomic_DNA"/>
</dbReference>
<evidence type="ECO:0000313" key="6">
    <source>
        <dbReference type="EMBL" id="MFI5677856.1"/>
    </source>
</evidence>
<organism evidence="6 7">
    <name type="scientific">Streptomyces cellulosae</name>
    <dbReference type="NCBI Taxonomy" id="1968"/>
    <lineage>
        <taxon>Bacteria</taxon>
        <taxon>Bacillati</taxon>
        <taxon>Actinomycetota</taxon>
        <taxon>Actinomycetes</taxon>
        <taxon>Kitasatosporales</taxon>
        <taxon>Streptomycetaceae</taxon>
        <taxon>Streptomyces</taxon>
    </lineage>
</organism>
<name>A0ABW7Y652_STRCE</name>
<evidence type="ECO:0000313" key="7">
    <source>
        <dbReference type="Proteomes" id="UP001612415"/>
    </source>
</evidence>
<gene>
    <name evidence="6" type="ORF">ACIA8P_24835</name>
</gene>
<keyword evidence="7" id="KW-1185">Reference proteome</keyword>
<evidence type="ECO:0000256" key="3">
    <source>
        <dbReference type="ARBA" id="ARBA00022801"/>
    </source>
</evidence>
<dbReference type="InterPro" id="IPR028994">
    <property type="entry name" value="Integrin_alpha_N"/>
</dbReference>
<dbReference type="Proteomes" id="UP001612415">
    <property type="component" value="Unassembled WGS sequence"/>
</dbReference>
<reference evidence="6 7" key="1">
    <citation type="submission" date="2024-10" db="EMBL/GenBank/DDBJ databases">
        <title>The Natural Products Discovery Center: Release of the First 8490 Sequenced Strains for Exploring Actinobacteria Biosynthetic Diversity.</title>
        <authorList>
            <person name="Kalkreuter E."/>
            <person name="Kautsar S.A."/>
            <person name="Yang D."/>
            <person name="Bader C.D."/>
            <person name="Teijaro C.N."/>
            <person name="Fluegel L."/>
            <person name="Davis C.M."/>
            <person name="Simpson J.R."/>
            <person name="Lauterbach L."/>
            <person name="Steele A.D."/>
            <person name="Gui C."/>
            <person name="Meng S."/>
            <person name="Li G."/>
            <person name="Viehrig K."/>
            <person name="Ye F."/>
            <person name="Su P."/>
            <person name="Kiefer A.F."/>
            <person name="Nichols A."/>
            <person name="Cepeda A.J."/>
            <person name="Yan W."/>
            <person name="Fan B."/>
            <person name="Jiang Y."/>
            <person name="Adhikari A."/>
            <person name="Zheng C.-J."/>
            <person name="Schuster L."/>
            <person name="Cowan T.M."/>
            <person name="Smanski M.J."/>
            <person name="Chevrette M.G."/>
            <person name="De Carvalho L.P.S."/>
            <person name="Shen B."/>
        </authorList>
    </citation>
    <scope>NUCLEOTIDE SEQUENCE [LARGE SCALE GENOMIC DNA]</scope>
    <source>
        <strain evidence="6 7">NPDC051599</strain>
    </source>
</reference>
<dbReference type="Pfam" id="PF01839">
    <property type="entry name" value="FG-GAP"/>
    <property type="match status" value="3"/>
</dbReference>
<dbReference type="Gene3D" id="2.130.10.130">
    <property type="entry name" value="Integrin alpha, N-terminal"/>
    <property type="match status" value="3"/>
</dbReference>
<keyword evidence="4" id="KW-0325">Glycoprotein</keyword>
<protein>
    <submittedName>
        <fullName evidence="6">VCBS repeat-containing protein</fullName>
    </submittedName>
</protein>
<evidence type="ECO:0000256" key="4">
    <source>
        <dbReference type="ARBA" id="ARBA00023180"/>
    </source>
</evidence>
<feature type="compositionally biased region" description="Polar residues" evidence="5">
    <location>
        <begin position="190"/>
        <end position="203"/>
    </location>
</feature>
<feature type="region of interest" description="Disordered" evidence="5">
    <location>
        <begin position="182"/>
        <end position="205"/>
    </location>
</feature>
<dbReference type="InterPro" id="IPR013517">
    <property type="entry name" value="FG-GAP"/>
</dbReference>